<dbReference type="OrthoDB" id="6637952at2"/>
<dbReference type="RefSeq" id="WP_088236659.1">
    <property type="nucleotide sequence ID" value="NZ_FMAY01000012.1"/>
</dbReference>
<accession>A0A1C4DI97</accession>
<dbReference type="Proteomes" id="UP000198975">
    <property type="component" value="Unassembled WGS sequence"/>
</dbReference>
<evidence type="ECO:0008006" key="4">
    <source>
        <dbReference type="Google" id="ProtNLM"/>
    </source>
</evidence>
<dbReference type="EMBL" id="FMAY01000012">
    <property type="protein sequence ID" value="SCC30960.1"/>
    <property type="molecule type" value="Genomic_DNA"/>
</dbReference>
<keyword evidence="1" id="KW-0812">Transmembrane</keyword>
<evidence type="ECO:0000313" key="2">
    <source>
        <dbReference type="EMBL" id="SCC30960.1"/>
    </source>
</evidence>
<dbReference type="AlphaFoldDB" id="A0A1C4DI97"/>
<gene>
    <name evidence="2" type="ORF">GA0061071_11295</name>
</gene>
<organism evidence="2 3">
    <name type="scientific">Kosakonia oryzendophytica</name>
    <dbReference type="NCBI Taxonomy" id="1005665"/>
    <lineage>
        <taxon>Bacteria</taxon>
        <taxon>Pseudomonadati</taxon>
        <taxon>Pseudomonadota</taxon>
        <taxon>Gammaproteobacteria</taxon>
        <taxon>Enterobacterales</taxon>
        <taxon>Enterobacteriaceae</taxon>
        <taxon>Kosakonia</taxon>
    </lineage>
</organism>
<feature type="transmembrane region" description="Helical" evidence="1">
    <location>
        <begin position="12"/>
        <end position="30"/>
    </location>
</feature>
<proteinExistence type="predicted"/>
<name>A0A1C4DI97_9ENTR</name>
<sequence>MTIRNMLQKINWEASSVILAMMLFIGNIIYTNYHDESKTIAKKNNIRTMFAYEISYNHSTLKFLDSTRKIGYDENAEHITGEPFAINLNFLGGARLKIASNQTNEVYKAYFNELSKLDKEDITLIMDYYHEQGILMEGIKTTQQNMNNKSIDLDVAGFSLEQHFLNELNLSNIILKRYKHLLAHHPKNPEMKDDNH</sequence>
<keyword evidence="3" id="KW-1185">Reference proteome</keyword>
<reference evidence="3" key="1">
    <citation type="submission" date="2016-08" db="EMBL/GenBank/DDBJ databases">
        <authorList>
            <person name="Varghese N."/>
            <person name="Submissions Spin"/>
        </authorList>
    </citation>
    <scope>NUCLEOTIDE SEQUENCE [LARGE SCALE GENOMIC DNA]</scope>
    <source>
        <strain evidence="3">REICA_082</strain>
    </source>
</reference>
<evidence type="ECO:0000313" key="3">
    <source>
        <dbReference type="Proteomes" id="UP000198975"/>
    </source>
</evidence>
<keyword evidence="1" id="KW-0472">Membrane</keyword>
<keyword evidence="1" id="KW-1133">Transmembrane helix</keyword>
<protein>
    <recommendedName>
        <fullName evidence="4">Lysogenic conversion protein</fullName>
    </recommendedName>
</protein>
<evidence type="ECO:0000256" key="1">
    <source>
        <dbReference type="SAM" id="Phobius"/>
    </source>
</evidence>